<gene>
    <name evidence="2" type="ORF">SAMN05421811_105195</name>
</gene>
<dbReference type="Pfam" id="PF03551">
    <property type="entry name" value="PadR"/>
    <property type="match status" value="1"/>
</dbReference>
<keyword evidence="3" id="KW-1185">Reference proteome</keyword>
<dbReference type="AlphaFoldDB" id="A0A1I0ITW7"/>
<dbReference type="Gene3D" id="1.10.10.10">
    <property type="entry name" value="Winged helix-like DNA-binding domain superfamily/Winged helix DNA-binding domain"/>
    <property type="match status" value="1"/>
</dbReference>
<evidence type="ECO:0000259" key="1">
    <source>
        <dbReference type="Pfam" id="PF03551"/>
    </source>
</evidence>
<evidence type="ECO:0000313" key="3">
    <source>
        <dbReference type="Proteomes" id="UP000199361"/>
    </source>
</evidence>
<dbReference type="InterPro" id="IPR036390">
    <property type="entry name" value="WH_DNA-bd_sf"/>
</dbReference>
<dbReference type="InterPro" id="IPR005149">
    <property type="entry name" value="Tscrpt_reg_PadR_N"/>
</dbReference>
<dbReference type="CDD" id="cd00090">
    <property type="entry name" value="HTH_ARSR"/>
    <property type="match status" value="1"/>
</dbReference>
<protein>
    <submittedName>
        <fullName evidence="2">Transcriptional regulator PadR-like family protein</fullName>
    </submittedName>
</protein>
<organism evidence="2 3">
    <name type="scientific">Nonomuraea wenchangensis</name>
    <dbReference type="NCBI Taxonomy" id="568860"/>
    <lineage>
        <taxon>Bacteria</taxon>
        <taxon>Bacillati</taxon>
        <taxon>Actinomycetota</taxon>
        <taxon>Actinomycetes</taxon>
        <taxon>Streptosporangiales</taxon>
        <taxon>Streptosporangiaceae</taxon>
        <taxon>Nonomuraea</taxon>
    </lineage>
</organism>
<proteinExistence type="predicted"/>
<feature type="domain" description="Transcription regulator PadR N-terminal" evidence="1">
    <location>
        <begin position="38"/>
        <end position="86"/>
    </location>
</feature>
<dbReference type="InterPro" id="IPR036388">
    <property type="entry name" value="WH-like_DNA-bd_sf"/>
</dbReference>
<accession>A0A1I0ITW7</accession>
<dbReference type="InterPro" id="IPR011991">
    <property type="entry name" value="ArsR-like_HTH"/>
</dbReference>
<dbReference type="PANTHER" id="PTHR33169:SF14">
    <property type="entry name" value="TRANSCRIPTIONAL REGULATOR RV3488"/>
    <property type="match status" value="1"/>
</dbReference>
<dbReference type="STRING" id="568860.SAMN05421811_105195"/>
<dbReference type="EMBL" id="FOHX01000005">
    <property type="protein sequence ID" value="SEU00735.1"/>
    <property type="molecule type" value="Genomic_DNA"/>
</dbReference>
<reference evidence="2 3" key="1">
    <citation type="submission" date="2016-10" db="EMBL/GenBank/DDBJ databases">
        <authorList>
            <person name="de Groot N.N."/>
        </authorList>
    </citation>
    <scope>NUCLEOTIDE SEQUENCE [LARGE SCALE GENOMIC DNA]</scope>
    <source>
        <strain evidence="2 3">CGMCC 4.5598</strain>
    </source>
</reference>
<dbReference type="SUPFAM" id="SSF46785">
    <property type="entry name" value="Winged helix' DNA-binding domain"/>
    <property type="match status" value="1"/>
</dbReference>
<evidence type="ECO:0000313" key="2">
    <source>
        <dbReference type="EMBL" id="SEU00735.1"/>
    </source>
</evidence>
<name>A0A1I0ITW7_9ACTN</name>
<sequence>MKSNAPRMTLPTQAVLRALLADPARERYGLELCDLAGLPGGTVYPILARLERLGWVESRWEEPSAHEEAGRPRRRYYRITPDGAERGRDAVARAYRSRRQPVPAWLLHPGGTS</sequence>
<dbReference type="InterPro" id="IPR052509">
    <property type="entry name" value="Metal_resp_DNA-bind_regulator"/>
</dbReference>
<dbReference type="Proteomes" id="UP000199361">
    <property type="component" value="Unassembled WGS sequence"/>
</dbReference>
<dbReference type="PANTHER" id="PTHR33169">
    <property type="entry name" value="PADR-FAMILY TRANSCRIPTIONAL REGULATOR"/>
    <property type="match status" value="1"/>
</dbReference>
<dbReference type="RefSeq" id="WP_245774847.1">
    <property type="nucleotide sequence ID" value="NZ_FOHX01000005.1"/>
</dbReference>